<keyword evidence="2" id="KW-1185">Reference proteome</keyword>
<dbReference type="RefSeq" id="WP_263339535.1">
    <property type="nucleotide sequence ID" value="NZ_JAOVQO010000020.1"/>
</dbReference>
<accession>A0ABT2X7W0</accession>
<organism evidence="1 2">
    <name type="scientific">Albidovulum salinarum</name>
    <dbReference type="NCBI Taxonomy" id="2984153"/>
    <lineage>
        <taxon>Bacteria</taxon>
        <taxon>Pseudomonadati</taxon>
        <taxon>Pseudomonadota</taxon>
        <taxon>Alphaproteobacteria</taxon>
        <taxon>Rhodobacterales</taxon>
        <taxon>Paracoccaceae</taxon>
        <taxon>Albidovulum</taxon>
    </lineage>
</organism>
<evidence type="ECO:0000313" key="1">
    <source>
        <dbReference type="EMBL" id="MCU9850035.1"/>
    </source>
</evidence>
<comment type="caution">
    <text evidence="1">The sequence shown here is derived from an EMBL/GenBank/DDBJ whole genome shotgun (WGS) entry which is preliminary data.</text>
</comment>
<reference evidence="1 2" key="1">
    <citation type="submission" date="2022-10" db="EMBL/GenBank/DDBJ databases">
        <title>Defluviimonas sp. nov., isolated from ocean surface sediments.</title>
        <authorList>
            <person name="He W."/>
            <person name="Wang L."/>
            <person name="Zhang D.-F."/>
        </authorList>
    </citation>
    <scope>NUCLEOTIDE SEQUENCE [LARGE SCALE GENOMIC DNA]</scope>
    <source>
        <strain evidence="1 2">WL0024</strain>
    </source>
</reference>
<evidence type="ECO:0000313" key="2">
    <source>
        <dbReference type="Proteomes" id="UP001209535"/>
    </source>
</evidence>
<dbReference type="Proteomes" id="UP001209535">
    <property type="component" value="Unassembled WGS sequence"/>
</dbReference>
<gene>
    <name evidence="1" type="ORF">OEZ60_18705</name>
</gene>
<protein>
    <submittedName>
        <fullName evidence="1">Uncharacterized protein</fullName>
    </submittedName>
</protein>
<proteinExistence type="predicted"/>
<dbReference type="EMBL" id="JAOVQO010000020">
    <property type="protein sequence ID" value="MCU9850035.1"/>
    <property type="molecule type" value="Genomic_DNA"/>
</dbReference>
<name>A0ABT2X7W0_9RHOB</name>
<sequence>MAQVIALPRSQPGLEIATMSEAEIAESRHIQETLQAEPGHYRKSYRA</sequence>